<accession>A0A0Q0Q2V7</accession>
<dbReference type="AlphaFoldDB" id="A0A0Q0Q2V7"/>
<dbReference type="PROSITE" id="PS51077">
    <property type="entry name" value="HTH_ICLR"/>
    <property type="match status" value="1"/>
</dbReference>
<protein>
    <recommendedName>
        <fullName evidence="4">HTH-type transcriptional repressor AllR</fullName>
    </recommendedName>
    <alternativeName>
        <fullName evidence="5">Negative regulator of allantoin and glyoxylate utilization operons</fullName>
    </alternativeName>
</protein>
<dbReference type="PROSITE" id="PS51078">
    <property type="entry name" value="ICLR_ED"/>
    <property type="match status" value="1"/>
</dbReference>
<evidence type="ECO:0000256" key="3">
    <source>
        <dbReference type="ARBA" id="ARBA00023163"/>
    </source>
</evidence>
<evidence type="ECO:0000256" key="4">
    <source>
        <dbReference type="ARBA" id="ARBA00040379"/>
    </source>
</evidence>
<keyword evidence="3" id="KW-0804">Transcription</keyword>
<evidence type="ECO:0000313" key="11">
    <source>
        <dbReference type="Proteomes" id="UP000216173"/>
    </source>
</evidence>
<comment type="caution">
    <text evidence="8">The sequence shown here is derived from an EMBL/GenBank/DDBJ whole genome shotgun (WGS) entry which is preliminary data.</text>
</comment>
<organism evidence="8 10">
    <name type="scientific">Vibrio metoecus</name>
    <dbReference type="NCBI Taxonomy" id="1481663"/>
    <lineage>
        <taxon>Bacteria</taxon>
        <taxon>Pseudomonadati</taxon>
        <taxon>Pseudomonadota</taxon>
        <taxon>Gammaproteobacteria</taxon>
        <taxon>Vibrionales</taxon>
        <taxon>Vibrionaceae</taxon>
        <taxon>Vibrio</taxon>
    </lineage>
</organism>
<dbReference type="SMART" id="SM00346">
    <property type="entry name" value="HTH_ICLR"/>
    <property type="match status" value="1"/>
</dbReference>
<reference evidence="11" key="3">
    <citation type="submission" date="2017-07" db="EMBL/GenBank/DDBJ databases">
        <authorList>
            <person name="Boucher Y."/>
            <person name="Orata F.D."/>
        </authorList>
    </citation>
    <scope>NUCLEOTIDE SEQUENCE [LARGE SCALE GENOMIC DNA]</scope>
    <source>
        <strain evidence="11">OYP9E10</strain>
    </source>
</reference>
<dbReference type="InterPro" id="IPR036388">
    <property type="entry name" value="WH-like_DNA-bd_sf"/>
</dbReference>
<sequence>MDTKGKTIQSLERGFMILETLSFAESPLSLQDITQSVKLAKTTVYGLLATLVKLGYVERTKQTYQLGLRLRELSKPLEQRDELVRRHFYPLLKKMALLSNNTAYLAIQSGADEYLYIDAIEKDNPLTIRSPRGRRESLIDSAIGKIFVSFNPQLKRILRMQGALTPWLEMEIEQISQQGFSLDLEQAEPGLHCLAIPLYMNGDLVAAAGLSGAADELTEAKLRHFAQVFLR</sequence>
<dbReference type="InterPro" id="IPR029016">
    <property type="entry name" value="GAF-like_dom_sf"/>
</dbReference>
<dbReference type="Proteomes" id="UP000216173">
    <property type="component" value="Unassembled WGS sequence"/>
</dbReference>
<evidence type="ECO:0000256" key="5">
    <source>
        <dbReference type="ARBA" id="ARBA00042627"/>
    </source>
</evidence>
<dbReference type="EMBL" id="LBGP01000005">
    <property type="protein sequence ID" value="KQB03801.1"/>
    <property type="molecule type" value="Genomic_DNA"/>
</dbReference>
<dbReference type="RefSeq" id="WP_055044649.1">
    <property type="nucleotide sequence ID" value="NZ_LBGP01000005.1"/>
</dbReference>
<dbReference type="Pfam" id="PF09339">
    <property type="entry name" value="HTH_IclR"/>
    <property type="match status" value="1"/>
</dbReference>
<dbReference type="Proteomes" id="UP000050491">
    <property type="component" value="Unassembled WGS sequence"/>
</dbReference>
<evidence type="ECO:0000313" key="8">
    <source>
        <dbReference type="EMBL" id="KQB03801.1"/>
    </source>
</evidence>
<dbReference type="SUPFAM" id="SSF46785">
    <property type="entry name" value="Winged helix' DNA-binding domain"/>
    <property type="match status" value="1"/>
</dbReference>
<evidence type="ECO:0000259" key="7">
    <source>
        <dbReference type="PROSITE" id="PS51078"/>
    </source>
</evidence>
<dbReference type="PANTHER" id="PTHR30136">
    <property type="entry name" value="HELIX-TURN-HELIX TRANSCRIPTIONAL REGULATOR, ICLR FAMILY"/>
    <property type="match status" value="1"/>
</dbReference>
<dbReference type="Pfam" id="PF01614">
    <property type="entry name" value="IclR_C"/>
    <property type="match status" value="1"/>
</dbReference>
<dbReference type="PANTHER" id="PTHR30136:SF24">
    <property type="entry name" value="HTH-TYPE TRANSCRIPTIONAL REPRESSOR ALLR"/>
    <property type="match status" value="1"/>
</dbReference>
<dbReference type="GO" id="GO:0003700">
    <property type="term" value="F:DNA-binding transcription factor activity"/>
    <property type="evidence" value="ECO:0007669"/>
    <property type="project" value="TreeGrafter"/>
</dbReference>
<dbReference type="GO" id="GO:0045892">
    <property type="term" value="P:negative regulation of DNA-templated transcription"/>
    <property type="evidence" value="ECO:0007669"/>
    <property type="project" value="TreeGrafter"/>
</dbReference>
<evidence type="ECO:0000313" key="10">
    <source>
        <dbReference type="Proteomes" id="UP000050491"/>
    </source>
</evidence>
<dbReference type="Gene3D" id="1.10.10.10">
    <property type="entry name" value="Winged helix-like DNA-binding domain superfamily/Winged helix DNA-binding domain"/>
    <property type="match status" value="1"/>
</dbReference>
<dbReference type="EMBL" id="NMSH01000001">
    <property type="protein sequence ID" value="PAR23021.1"/>
    <property type="molecule type" value="Genomic_DNA"/>
</dbReference>
<evidence type="ECO:0000313" key="9">
    <source>
        <dbReference type="EMBL" id="PAR23021.1"/>
    </source>
</evidence>
<feature type="domain" description="HTH iclR-type" evidence="6">
    <location>
        <begin position="8"/>
        <end position="68"/>
    </location>
</feature>
<feature type="domain" description="IclR-ED" evidence="7">
    <location>
        <begin position="69"/>
        <end position="231"/>
    </location>
</feature>
<reference evidence="8 10" key="1">
    <citation type="journal article" date="2015" name="Genome Biol. Evol.">
        <title>The Dynamics of Genetic Interactions between Vibrio metoecus and Vibrio cholerae, Two Close Relatives Co-Occurring in the Environment.</title>
        <authorList>
            <person name="Orata F.D."/>
            <person name="Kirchberger P.C."/>
            <person name="Meheust R."/>
            <person name="Barlow E.J."/>
            <person name="Tarr C.L."/>
            <person name="Boucher Y."/>
        </authorList>
    </citation>
    <scope>NUCLEOTIDE SEQUENCE [LARGE SCALE GENOMIC DNA]</scope>
    <source>
        <strain evidence="8 10">YB5B04</strain>
    </source>
</reference>
<evidence type="ECO:0000256" key="1">
    <source>
        <dbReference type="ARBA" id="ARBA00023015"/>
    </source>
</evidence>
<dbReference type="Gene3D" id="3.30.450.40">
    <property type="match status" value="1"/>
</dbReference>
<dbReference type="InterPro" id="IPR014757">
    <property type="entry name" value="Tscrpt_reg_IclR_C"/>
</dbReference>
<evidence type="ECO:0000256" key="2">
    <source>
        <dbReference type="ARBA" id="ARBA00023125"/>
    </source>
</evidence>
<reference evidence="9" key="2">
    <citation type="submission" date="2017-07" db="EMBL/GenBank/DDBJ databases">
        <authorList>
            <person name="Sun Z.S."/>
            <person name="Albrecht U."/>
            <person name="Echele G."/>
            <person name="Lee C.C."/>
        </authorList>
    </citation>
    <scope>NUCLEOTIDE SEQUENCE [LARGE SCALE GENOMIC DNA]</scope>
    <source>
        <strain evidence="9">OYP9E10</strain>
    </source>
</reference>
<dbReference type="GO" id="GO:0003677">
    <property type="term" value="F:DNA binding"/>
    <property type="evidence" value="ECO:0007669"/>
    <property type="project" value="UniProtKB-KW"/>
</dbReference>
<dbReference type="SUPFAM" id="SSF55781">
    <property type="entry name" value="GAF domain-like"/>
    <property type="match status" value="1"/>
</dbReference>
<gene>
    <name evidence="9" type="ORF">CGU03_00595</name>
    <name evidence="8" type="ORF">XV92_03590</name>
</gene>
<dbReference type="PATRIC" id="fig|1481663.11.peg.1115"/>
<evidence type="ECO:0000259" key="6">
    <source>
        <dbReference type="PROSITE" id="PS51077"/>
    </source>
</evidence>
<dbReference type="OrthoDB" id="9807558at2"/>
<keyword evidence="2" id="KW-0238">DNA-binding</keyword>
<dbReference type="InterPro" id="IPR036390">
    <property type="entry name" value="WH_DNA-bd_sf"/>
</dbReference>
<keyword evidence="1" id="KW-0805">Transcription regulation</keyword>
<dbReference type="InterPro" id="IPR050707">
    <property type="entry name" value="HTH_MetabolicPath_Reg"/>
</dbReference>
<dbReference type="FunFam" id="1.10.10.10:FF:000056">
    <property type="entry name" value="IclR family transcriptional regulator"/>
    <property type="match status" value="1"/>
</dbReference>
<proteinExistence type="predicted"/>
<dbReference type="InterPro" id="IPR005471">
    <property type="entry name" value="Tscrpt_reg_IclR_N"/>
</dbReference>
<name>A0A0Q0Q2V7_VIBMT</name>